<proteinExistence type="predicted"/>
<evidence type="ECO:0000313" key="2">
    <source>
        <dbReference type="Proteomes" id="UP000637299"/>
    </source>
</evidence>
<protein>
    <submittedName>
        <fullName evidence="1">Helix-turn-helix transcriptional regulator</fullName>
    </submittedName>
</protein>
<comment type="caution">
    <text evidence="1">The sequence shown here is derived from an EMBL/GenBank/DDBJ whole genome shotgun (WGS) entry which is preliminary data.</text>
</comment>
<name>A0ABR8Z8A3_9FLAO</name>
<dbReference type="CDD" id="cd00093">
    <property type="entry name" value="HTH_XRE"/>
    <property type="match status" value="1"/>
</dbReference>
<reference evidence="1 2" key="1">
    <citation type="submission" date="2020-09" db="EMBL/GenBank/DDBJ databases">
        <title>Genome seq and assembly of Chryseobacterium sp.</title>
        <authorList>
            <person name="Chhetri G."/>
        </authorList>
    </citation>
    <scope>NUCLEOTIDE SEQUENCE [LARGE SCALE GENOMIC DNA]</scope>
    <source>
        <strain evidence="1 2">GCR10</strain>
    </source>
</reference>
<dbReference type="InterPro" id="IPR010982">
    <property type="entry name" value="Lambda_DNA-bd_dom_sf"/>
</dbReference>
<dbReference type="Proteomes" id="UP000637299">
    <property type="component" value="Unassembled WGS sequence"/>
</dbReference>
<dbReference type="SUPFAM" id="SSF47413">
    <property type="entry name" value="lambda repressor-like DNA-binding domains"/>
    <property type="match status" value="1"/>
</dbReference>
<organism evidence="1 2">
    <name type="scientific">Chryseobacterium caseinilyticum</name>
    <dbReference type="NCBI Taxonomy" id="2771428"/>
    <lineage>
        <taxon>Bacteria</taxon>
        <taxon>Pseudomonadati</taxon>
        <taxon>Bacteroidota</taxon>
        <taxon>Flavobacteriia</taxon>
        <taxon>Flavobacteriales</taxon>
        <taxon>Weeksellaceae</taxon>
        <taxon>Chryseobacterium group</taxon>
        <taxon>Chryseobacterium</taxon>
    </lineage>
</organism>
<accession>A0ABR8Z8A3</accession>
<dbReference type="InterPro" id="IPR001387">
    <property type="entry name" value="Cro/C1-type_HTH"/>
</dbReference>
<gene>
    <name evidence="1" type="ORF">IC610_01565</name>
</gene>
<keyword evidence="2" id="KW-1185">Reference proteome</keyword>
<sequence>MSKEMLSLIIEKSGLTKKEFAADLGLHSHTIDKWLAGLFKPSADNQEKIRLKHKNIIAKLYK</sequence>
<dbReference type="EMBL" id="JACYFS010000001">
    <property type="protein sequence ID" value="MBD8081103.1"/>
    <property type="molecule type" value="Genomic_DNA"/>
</dbReference>
<evidence type="ECO:0000313" key="1">
    <source>
        <dbReference type="EMBL" id="MBD8081103.1"/>
    </source>
</evidence>
<dbReference type="Gene3D" id="1.10.260.40">
    <property type="entry name" value="lambda repressor-like DNA-binding domains"/>
    <property type="match status" value="1"/>
</dbReference>